<evidence type="ECO:0000313" key="3">
    <source>
        <dbReference type="EMBL" id="CAB4171456.1"/>
    </source>
</evidence>
<dbReference type="EMBL" id="LR796866">
    <property type="protein sequence ID" value="CAB4171456.1"/>
    <property type="molecule type" value="Genomic_DNA"/>
</dbReference>
<organism evidence="2">
    <name type="scientific">uncultured Caudovirales phage</name>
    <dbReference type="NCBI Taxonomy" id="2100421"/>
    <lineage>
        <taxon>Viruses</taxon>
        <taxon>Duplodnaviria</taxon>
        <taxon>Heunggongvirae</taxon>
        <taxon>Uroviricota</taxon>
        <taxon>Caudoviricetes</taxon>
        <taxon>Peduoviridae</taxon>
        <taxon>Maltschvirus</taxon>
        <taxon>Maltschvirus maltsch</taxon>
    </lineage>
</organism>
<feature type="transmembrane region" description="Helical" evidence="1">
    <location>
        <begin position="6"/>
        <end position="24"/>
    </location>
</feature>
<dbReference type="EMBL" id="LR796778">
    <property type="protein sequence ID" value="CAB4165453.1"/>
    <property type="molecule type" value="Genomic_DNA"/>
</dbReference>
<evidence type="ECO:0000313" key="6">
    <source>
        <dbReference type="EMBL" id="CAB4213386.1"/>
    </source>
</evidence>
<evidence type="ECO:0000313" key="4">
    <source>
        <dbReference type="EMBL" id="CAB4177443.1"/>
    </source>
</evidence>
<dbReference type="EMBL" id="LR797398">
    <property type="protein sequence ID" value="CAB4213386.1"/>
    <property type="molecule type" value="Genomic_DNA"/>
</dbReference>
<evidence type="ECO:0000313" key="7">
    <source>
        <dbReference type="EMBL" id="CAB4218032.1"/>
    </source>
</evidence>
<dbReference type="EMBL" id="LR796950">
    <property type="protein sequence ID" value="CAB4177443.1"/>
    <property type="molecule type" value="Genomic_DNA"/>
</dbReference>
<name>A0A6J5P297_9CAUD</name>
<keyword evidence="1" id="KW-1133">Transmembrane helix</keyword>
<dbReference type="EMBL" id="LR797462">
    <property type="protein sequence ID" value="CAB4218032.1"/>
    <property type="molecule type" value="Genomic_DNA"/>
</dbReference>
<sequence length="43" mass="5128">MVLFENTVYPIIIFLGIWLIAEIARMKIAQRKLKNTYRNGKFN</sequence>
<evidence type="ECO:0000313" key="2">
    <source>
        <dbReference type="EMBL" id="CAB4165453.1"/>
    </source>
</evidence>
<proteinExistence type="predicted"/>
<protein>
    <submittedName>
        <fullName evidence="2">Uncharacterized protein</fullName>
    </submittedName>
</protein>
<keyword evidence="1" id="KW-0812">Transmembrane</keyword>
<evidence type="ECO:0000256" key="1">
    <source>
        <dbReference type="SAM" id="Phobius"/>
    </source>
</evidence>
<evidence type="ECO:0000313" key="5">
    <source>
        <dbReference type="EMBL" id="CAB4199190.1"/>
    </source>
</evidence>
<accession>A0A6J5P297</accession>
<dbReference type="EMBL" id="LR797284">
    <property type="protein sequence ID" value="CAB4199190.1"/>
    <property type="molecule type" value="Genomic_DNA"/>
</dbReference>
<gene>
    <name evidence="4" type="ORF">UFOVP1001_51</name>
    <name evidence="5" type="ORF">UFOVP1338_25</name>
    <name evidence="6" type="ORF">UFOVP1447_20</name>
    <name evidence="7" type="ORF">UFOVP1599_16</name>
    <name evidence="2" type="ORF">UFOVP827_48</name>
    <name evidence="3" type="ORF">UFOVP916_27</name>
</gene>
<keyword evidence="1" id="KW-0472">Membrane</keyword>
<reference evidence="2" key="1">
    <citation type="submission" date="2020-04" db="EMBL/GenBank/DDBJ databases">
        <authorList>
            <person name="Chiriac C."/>
            <person name="Salcher M."/>
            <person name="Ghai R."/>
            <person name="Kavagutti S V."/>
        </authorList>
    </citation>
    <scope>NUCLEOTIDE SEQUENCE</scope>
</reference>